<evidence type="ECO:0000313" key="10">
    <source>
        <dbReference type="Proteomes" id="UP001578633"/>
    </source>
</evidence>
<name>A0ABR3UT46_9PLEO</name>
<dbReference type="EMBL" id="JBHGVX010000002">
    <property type="protein sequence ID" value="KAL1799650.1"/>
    <property type="molecule type" value="Genomic_DNA"/>
</dbReference>
<proteinExistence type="inferred from homology"/>
<evidence type="ECO:0000256" key="1">
    <source>
        <dbReference type="ARBA" id="ARBA00004141"/>
    </source>
</evidence>
<feature type="transmembrane region" description="Helical" evidence="7">
    <location>
        <begin position="121"/>
        <end position="151"/>
    </location>
</feature>
<keyword evidence="10" id="KW-1185">Reference proteome</keyword>
<evidence type="ECO:0000313" key="9">
    <source>
        <dbReference type="EMBL" id="KAL1799650.1"/>
    </source>
</evidence>
<evidence type="ECO:0000256" key="5">
    <source>
        <dbReference type="ARBA" id="ARBA00038359"/>
    </source>
</evidence>
<feature type="transmembrane region" description="Helical" evidence="7">
    <location>
        <begin position="204"/>
        <end position="224"/>
    </location>
</feature>
<evidence type="ECO:0000259" key="8">
    <source>
        <dbReference type="Pfam" id="PF20684"/>
    </source>
</evidence>
<reference evidence="9 10" key="1">
    <citation type="submission" date="2024-09" db="EMBL/GenBank/DDBJ databases">
        <title>T2T genomes of carrot and Alternaria dauci and their utility for understanding host-pathogen interaction during carrot leaf blight disease.</title>
        <authorList>
            <person name="Liu W."/>
            <person name="Xu S."/>
            <person name="Ou C."/>
            <person name="Liu X."/>
            <person name="Zhuang F."/>
            <person name="Deng X.W."/>
        </authorList>
    </citation>
    <scope>NUCLEOTIDE SEQUENCE [LARGE SCALE GENOMIC DNA]</scope>
    <source>
        <strain evidence="9 10">A2016</strain>
    </source>
</reference>
<evidence type="ECO:0000256" key="3">
    <source>
        <dbReference type="ARBA" id="ARBA00022989"/>
    </source>
</evidence>
<feature type="domain" description="Rhodopsin" evidence="8">
    <location>
        <begin position="27"/>
        <end position="268"/>
    </location>
</feature>
<accession>A0ABR3UT46</accession>
<evidence type="ECO:0000256" key="2">
    <source>
        <dbReference type="ARBA" id="ARBA00022692"/>
    </source>
</evidence>
<organism evidence="9 10">
    <name type="scientific">Alternaria dauci</name>
    <dbReference type="NCBI Taxonomy" id="48095"/>
    <lineage>
        <taxon>Eukaryota</taxon>
        <taxon>Fungi</taxon>
        <taxon>Dikarya</taxon>
        <taxon>Ascomycota</taxon>
        <taxon>Pezizomycotina</taxon>
        <taxon>Dothideomycetes</taxon>
        <taxon>Pleosporomycetidae</taxon>
        <taxon>Pleosporales</taxon>
        <taxon>Pleosporineae</taxon>
        <taxon>Pleosporaceae</taxon>
        <taxon>Alternaria</taxon>
        <taxon>Alternaria sect. Porri</taxon>
    </lineage>
</organism>
<keyword evidence="4 7" id="KW-0472">Membrane</keyword>
<dbReference type="Proteomes" id="UP001578633">
    <property type="component" value="Chromosome 2"/>
</dbReference>
<feature type="region of interest" description="Disordered" evidence="6">
    <location>
        <begin position="275"/>
        <end position="361"/>
    </location>
</feature>
<dbReference type="PANTHER" id="PTHR33048">
    <property type="entry name" value="PTH11-LIKE INTEGRAL MEMBRANE PROTEIN (AFU_ORTHOLOGUE AFUA_5G11245)"/>
    <property type="match status" value="1"/>
</dbReference>
<evidence type="ECO:0000256" key="4">
    <source>
        <dbReference type="ARBA" id="ARBA00023136"/>
    </source>
</evidence>
<feature type="transmembrane region" description="Helical" evidence="7">
    <location>
        <begin position="12"/>
        <end position="31"/>
    </location>
</feature>
<feature type="transmembrane region" description="Helical" evidence="7">
    <location>
        <begin position="171"/>
        <end position="192"/>
    </location>
</feature>
<comment type="similarity">
    <text evidence="5">Belongs to the SAT4 family.</text>
</comment>
<keyword evidence="3 7" id="KW-1133">Transmembrane helix</keyword>
<feature type="transmembrane region" description="Helical" evidence="7">
    <location>
        <begin position="94"/>
        <end position="114"/>
    </location>
</feature>
<keyword evidence="2 7" id="KW-0812">Transmembrane</keyword>
<sequence>MARDDRSGEFTGVLGFFICICTLLVLLRCYCKLVLVKNFAADDYFSVLTLASFLVYCSSALLGVHNGTGKRRYLIPDDKYPVGMKWWWTCEPTYVATNIFLKFSIGIFLLRIAVDRTHRTILWVSLIVIQLYSVYFFFLFTFQCWPVQFFWEQFRGGKGTCIPSNLVVNSFYGYSGLSCAADWIFSIVPIFIVRKLQMDKRKKITVAIVLACCAVGSTATVIRIPYIDGLNNIPDFLYSTTDVAIWSTVETGIGLAASAAATLRPLLRQVFGDMSTHENTSRKHSRMWNSGHRSRSGYQEQASRHTENDIQLSDHGSKHQTVHTVHVVGGDGSSPNGSTSELNKDWAQGSDSGPADVGAGGHMGIMRTVKITQL</sequence>
<dbReference type="InterPro" id="IPR049326">
    <property type="entry name" value="Rhodopsin_dom_fungi"/>
</dbReference>
<dbReference type="PANTHER" id="PTHR33048:SF96">
    <property type="entry name" value="INTEGRAL MEMBRANE PROTEIN"/>
    <property type="match status" value="1"/>
</dbReference>
<protein>
    <recommendedName>
        <fullName evidence="8">Rhodopsin domain-containing protein</fullName>
    </recommendedName>
</protein>
<evidence type="ECO:0000256" key="6">
    <source>
        <dbReference type="SAM" id="MobiDB-lite"/>
    </source>
</evidence>
<comment type="subcellular location">
    <subcellularLocation>
        <location evidence="1">Membrane</location>
        <topology evidence="1">Multi-pass membrane protein</topology>
    </subcellularLocation>
</comment>
<comment type="caution">
    <text evidence="9">The sequence shown here is derived from an EMBL/GenBank/DDBJ whole genome shotgun (WGS) entry which is preliminary data.</text>
</comment>
<evidence type="ECO:0000256" key="7">
    <source>
        <dbReference type="SAM" id="Phobius"/>
    </source>
</evidence>
<feature type="transmembrane region" description="Helical" evidence="7">
    <location>
        <begin position="43"/>
        <end position="64"/>
    </location>
</feature>
<dbReference type="Pfam" id="PF20684">
    <property type="entry name" value="Fung_rhodopsin"/>
    <property type="match status" value="1"/>
</dbReference>
<dbReference type="InterPro" id="IPR052337">
    <property type="entry name" value="SAT4-like"/>
</dbReference>
<dbReference type="GeneID" id="96084009"/>
<dbReference type="RefSeq" id="XP_069310234.1">
    <property type="nucleotide sequence ID" value="XM_069448989.1"/>
</dbReference>
<gene>
    <name evidence="9" type="ORF">ACET3X_003687</name>
</gene>